<dbReference type="GO" id="GO:0016020">
    <property type="term" value="C:membrane"/>
    <property type="evidence" value="ECO:0007669"/>
    <property type="project" value="UniProtKB-SubCell"/>
</dbReference>
<keyword evidence="3 5" id="KW-1133">Transmembrane helix</keyword>
<keyword evidence="2 5" id="KW-0812">Transmembrane</keyword>
<dbReference type="InterPro" id="IPR003752">
    <property type="entry name" value="DiS_bond_form_DsbB/BdbC"/>
</dbReference>
<dbReference type="Pfam" id="PF02600">
    <property type="entry name" value="DsbB"/>
    <property type="match status" value="1"/>
</dbReference>
<evidence type="ECO:0000313" key="7">
    <source>
        <dbReference type="Proteomes" id="UP000077098"/>
    </source>
</evidence>
<dbReference type="EMBL" id="LXPS01000001">
    <property type="protein sequence ID" value="OAE49641.1"/>
    <property type="molecule type" value="Genomic_DNA"/>
</dbReference>
<dbReference type="PIRSF" id="PIRSF033913">
    <property type="entry name" value="S-S_format_DsbB"/>
    <property type="match status" value="1"/>
</dbReference>
<dbReference type="Gene3D" id="1.20.1550.10">
    <property type="entry name" value="DsbB-like"/>
    <property type="match status" value="1"/>
</dbReference>
<proteinExistence type="predicted"/>
<dbReference type="Proteomes" id="UP000077098">
    <property type="component" value="Unassembled WGS sequence"/>
</dbReference>
<dbReference type="AlphaFoldDB" id="A0A176XHY8"/>
<dbReference type="GO" id="GO:0006457">
    <property type="term" value="P:protein folding"/>
    <property type="evidence" value="ECO:0007669"/>
    <property type="project" value="InterPro"/>
</dbReference>
<feature type="transmembrane region" description="Helical" evidence="5">
    <location>
        <begin position="12"/>
        <end position="31"/>
    </location>
</feature>
<accession>A0A176XHY8</accession>
<evidence type="ECO:0000256" key="2">
    <source>
        <dbReference type="ARBA" id="ARBA00022692"/>
    </source>
</evidence>
<evidence type="ECO:0000256" key="3">
    <source>
        <dbReference type="ARBA" id="ARBA00022989"/>
    </source>
</evidence>
<gene>
    <name evidence="6" type="ORF">A7J57_15795</name>
</gene>
<evidence type="ECO:0008006" key="8">
    <source>
        <dbReference type="Google" id="ProtNLM"/>
    </source>
</evidence>
<protein>
    <recommendedName>
        <fullName evidence="8">Disulfide bond formation protein B</fullName>
    </recommendedName>
</protein>
<dbReference type="InterPro" id="IPR024199">
    <property type="entry name" value="Uncharacterised_DsbB"/>
</dbReference>
<feature type="transmembrane region" description="Helical" evidence="5">
    <location>
        <begin position="76"/>
        <end position="96"/>
    </location>
</feature>
<feature type="transmembrane region" description="Helical" evidence="5">
    <location>
        <begin position="51"/>
        <end position="69"/>
    </location>
</feature>
<organism evidence="6 7">
    <name type="scientific">Agrobacterium tumefaciens</name>
    <dbReference type="NCBI Taxonomy" id="358"/>
    <lineage>
        <taxon>Bacteria</taxon>
        <taxon>Pseudomonadati</taxon>
        <taxon>Pseudomonadota</taxon>
        <taxon>Alphaproteobacteria</taxon>
        <taxon>Hyphomicrobiales</taxon>
        <taxon>Rhizobiaceae</taxon>
        <taxon>Rhizobium/Agrobacterium group</taxon>
        <taxon>Agrobacterium</taxon>
        <taxon>Agrobacterium tumefaciens complex</taxon>
    </lineage>
</organism>
<comment type="caution">
    <text evidence="6">The sequence shown here is derived from an EMBL/GenBank/DDBJ whole genome shotgun (WGS) entry which is preliminary data.</text>
</comment>
<comment type="subcellular location">
    <subcellularLocation>
        <location evidence="1">Membrane</location>
        <topology evidence="1">Multi-pass membrane protein</topology>
    </subcellularLocation>
</comment>
<dbReference type="GO" id="GO:0015035">
    <property type="term" value="F:protein-disulfide reductase activity"/>
    <property type="evidence" value="ECO:0007669"/>
    <property type="project" value="InterPro"/>
</dbReference>
<feature type="transmembrane region" description="Helical" evidence="5">
    <location>
        <begin position="147"/>
        <end position="166"/>
    </location>
</feature>
<evidence type="ECO:0000313" key="6">
    <source>
        <dbReference type="EMBL" id="OAE49641.1"/>
    </source>
</evidence>
<dbReference type="SUPFAM" id="SSF158442">
    <property type="entry name" value="DsbB-like"/>
    <property type="match status" value="1"/>
</dbReference>
<sequence>MANATTADNSRTLAALGVTAGMIFTVGSALGFQHIGGYTPCALCLLQRDPYYYAIPLGILAIATSVFKLPVQITRLLLALIGVAMLIGAGLGVYHAGVEWGFWAGPVTCATGAPSITTNAGDLLGNLNAIKAPSCNDAALRVLGLSFAGWNVIASVALAAIAFYGASRKSR</sequence>
<evidence type="ECO:0000256" key="4">
    <source>
        <dbReference type="ARBA" id="ARBA00023136"/>
    </source>
</evidence>
<dbReference type="InterPro" id="IPR023380">
    <property type="entry name" value="DsbB-like_sf"/>
</dbReference>
<keyword evidence="4 5" id="KW-0472">Membrane</keyword>
<dbReference type="RefSeq" id="WP_063946878.1">
    <property type="nucleotide sequence ID" value="NZ_LXPS01000001.1"/>
</dbReference>
<evidence type="ECO:0000256" key="1">
    <source>
        <dbReference type="ARBA" id="ARBA00004141"/>
    </source>
</evidence>
<reference evidence="6 7" key="1">
    <citation type="submission" date="2016-05" db="EMBL/GenBank/DDBJ databases">
        <authorList>
            <person name="Lavstsen T."/>
            <person name="Jespersen J.S."/>
        </authorList>
    </citation>
    <scope>NUCLEOTIDE SEQUENCE [LARGE SCALE GENOMIC DNA]</scope>
    <source>
        <strain evidence="6 7">KCJ1736</strain>
    </source>
</reference>
<name>A0A176XHY8_AGRTU</name>
<evidence type="ECO:0000256" key="5">
    <source>
        <dbReference type="SAM" id="Phobius"/>
    </source>
</evidence>